<dbReference type="RefSeq" id="WP_088451303.1">
    <property type="nucleotide sequence ID" value="NZ_JACHXO010000004.1"/>
</dbReference>
<organism evidence="2 3">
    <name type="scientific">Roseateles terrae</name>
    <dbReference type="NCBI Taxonomy" id="431060"/>
    <lineage>
        <taxon>Bacteria</taxon>
        <taxon>Pseudomonadati</taxon>
        <taxon>Pseudomonadota</taxon>
        <taxon>Betaproteobacteria</taxon>
        <taxon>Burkholderiales</taxon>
        <taxon>Sphaerotilaceae</taxon>
        <taxon>Roseateles</taxon>
    </lineage>
</organism>
<sequence>MSPTDPIQTQNTPTPVSSDSSAQSEPQTDEGKRLAQQSRDAIDNNRDGFRHKPMDLPPASKETFEESDTGGTEPTHVPTRRSDHQQ</sequence>
<feature type="compositionally biased region" description="Polar residues" evidence="1">
    <location>
        <begin position="1"/>
        <end position="26"/>
    </location>
</feature>
<evidence type="ECO:0000313" key="2">
    <source>
        <dbReference type="EMBL" id="MBB3195346.1"/>
    </source>
</evidence>
<feature type="region of interest" description="Disordered" evidence="1">
    <location>
        <begin position="1"/>
        <end position="86"/>
    </location>
</feature>
<protein>
    <submittedName>
        <fullName evidence="2">Uncharacterized protein</fullName>
    </submittedName>
</protein>
<evidence type="ECO:0000313" key="3">
    <source>
        <dbReference type="Proteomes" id="UP000574369"/>
    </source>
</evidence>
<accession>A0ABR6GUG6</accession>
<feature type="compositionally biased region" description="Basic and acidic residues" evidence="1">
    <location>
        <begin position="40"/>
        <end position="54"/>
    </location>
</feature>
<proteinExistence type="predicted"/>
<gene>
    <name evidence="2" type="ORF">FHS28_002749</name>
</gene>
<keyword evidence="3" id="KW-1185">Reference proteome</keyword>
<name>A0ABR6GUG6_9BURK</name>
<comment type="caution">
    <text evidence="2">The sequence shown here is derived from an EMBL/GenBank/DDBJ whole genome shotgun (WGS) entry which is preliminary data.</text>
</comment>
<evidence type="ECO:0000256" key="1">
    <source>
        <dbReference type="SAM" id="MobiDB-lite"/>
    </source>
</evidence>
<dbReference type="Proteomes" id="UP000574369">
    <property type="component" value="Unassembled WGS sequence"/>
</dbReference>
<reference evidence="2 3" key="1">
    <citation type="submission" date="2020-08" db="EMBL/GenBank/DDBJ databases">
        <title>Genomic Encyclopedia of Type Strains, Phase III (KMG-III): the genomes of soil and plant-associated and newly described type strains.</title>
        <authorList>
            <person name="Whitman W."/>
        </authorList>
    </citation>
    <scope>NUCLEOTIDE SEQUENCE [LARGE SCALE GENOMIC DNA]</scope>
    <source>
        <strain evidence="2 3">CECT 7247</strain>
    </source>
</reference>
<dbReference type="EMBL" id="JACHXO010000004">
    <property type="protein sequence ID" value="MBB3195346.1"/>
    <property type="molecule type" value="Genomic_DNA"/>
</dbReference>